<sequence length="281" mass="29060">MTDTTPTSPAPEPDPTSIETPAAADAAPLDAPEGPSAPVGAAPEAPAATVTPPQTSLASRGVNYAVDIVFCIDVTGSMDPILDAVKANALGFYDDVQTNLTAKGKNVAQLRVRVVAFRDLVADGDAAIEESPFFALPDERARFSEFVGGLTAEGGGDAPESGLEAVALAINSPWTRTGDRRRQVIVVWSDQPAHPLDASAVPADLRSRIPADFNGLTDAWEDAQGVMGSSSKRLILFAPDGPGWSDISAVWENVVHNPSVAGGGLSDVDYGTIVDSIGNSV</sequence>
<organism evidence="3 4">
    <name type="scientific">Amnibacterium setariae</name>
    <dbReference type="NCBI Taxonomy" id="2306585"/>
    <lineage>
        <taxon>Bacteria</taxon>
        <taxon>Bacillati</taxon>
        <taxon>Actinomycetota</taxon>
        <taxon>Actinomycetes</taxon>
        <taxon>Micrococcales</taxon>
        <taxon>Microbacteriaceae</taxon>
        <taxon>Amnibacterium</taxon>
    </lineage>
</organism>
<dbReference type="PANTHER" id="PTHR47763:SF1">
    <property type="entry name" value="DUF659 DOMAIN-CONTAINING PROTEIN"/>
    <property type="match status" value="1"/>
</dbReference>
<dbReference type="PROSITE" id="PS50234">
    <property type="entry name" value="VWFA"/>
    <property type="match status" value="1"/>
</dbReference>
<keyword evidence="4" id="KW-1185">Reference proteome</keyword>
<evidence type="ECO:0000313" key="3">
    <source>
        <dbReference type="EMBL" id="RIX27562.1"/>
    </source>
</evidence>
<reference evidence="4" key="1">
    <citation type="submission" date="2018-09" db="EMBL/GenBank/DDBJ databases">
        <authorList>
            <person name="Kim I."/>
        </authorList>
    </citation>
    <scope>NUCLEOTIDE SEQUENCE [LARGE SCALE GENOMIC DNA]</scope>
    <source>
        <strain evidence="4">DD4a</strain>
    </source>
</reference>
<feature type="compositionally biased region" description="Low complexity" evidence="1">
    <location>
        <begin position="21"/>
        <end position="53"/>
    </location>
</feature>
<dbReference type="CDD" id="cd00198">
    <property type="entry name" value="vWFA"/>
    <property type="match status" value="1"/>
</dbReference>
<dbReference type="GO" id="GO:0004674">
    <property type="term" value="F:protein serine/threonine kinase activity"/>
    <property type="evidence" value="ECO:0007669"/>
    <property type="project" value="TreeGrafter"/>
</dbReference>
<dbReference type="AlphaFoldDB" id="A0A3A1TTK7"/>
<comment type="caution">
    <text evidence="3">The sequence shown here is derived from an EMBL/GenBank/DDBJ whole genome shotgun (WGS) entry which is preliminary data.</text>
</comment>
<dbReference type="InterPro" id="IPR052969">
    <property type="entry name" value="Thr-specific_kinase-like"/>
</dbReference>
<dbReference type="Gene3D" id="3.40.50.410">
    <property type="entry name" value="von Willebrand factor, type A domain"/>
    <property type="match status" value="1"/>
</dbReference>
<evidence type="ECO:0000259" key="2">
    <source>
        <dbReference type="PROSITE" id="PS50234"/>
    </source>
</evidence>
<dbReference type="InterPro" id="IPR036465">
    <property type="entry name" value="vWFA_dom_sf"/>
</dbReference>
<proteinExistence type="predicted"/>
<dbReference type="GO" id="GO:0005737">
    <property type="term" value="C:cytoplasm"/>
    <property type="evidence" value="ECO:0007669"/>
    <property type="project" value="TreeGrafter"/>
</dbReference>
<dbReference type="EMBL" id="QXTG01000002">
    <property type="protein sequence ID" value="RIX27562.1"/>
    <property type="molecule type" value="Genomic_DNA"/>
</dbReference>
<feature type="domain" description="VWFA" evidence="2">
    <location>
        <begin position="67"/>
        <end position="277"/>
    </location>
</feature>
<feature type="region of interest" description="Disordered" evidence="1">
    <location>
        <begin position="1"/>
        <end position="56"/>
    </location>
</feature>
<protein>
    <submittedName>
        <fullName evidence="3">VWA domain-containing protein</fullName>
    </submittedName>
</protein>
<dbReference type="PANTHER" id="PTHR47763">
    <property type="entry name" value="ALPHA-PROTEIN KINASE VWKA"/>
    <property type="match status" value="1"/>
</dbReference>
<name>A0A3A1TTK7_9MICO</name>
<accession>A0A3A1TTK7</accession>
<evidence type="ECO:0000313" key="4">
    <source>
        <dbReference type="Proteomes" id="UP000265742"/>
    </source>
</evidence>
<evidence type="ECO:0000256" key="1">
    <source>
        <dbReference type="SAM" id="MobiDB-lite"/>
    </source>
</evidence>
<dbReference type="SUPFAM" id="SSF53300">
    <property type="entry name" value="vWA-like"/>
    <property type="match status" value="1"/>
</dbReference>
<dbReference type="InterPro" id="IPR002035">
    <property type="entry name" value="VWF_A"/>
</dbReference>
<gene>
    <name evidence="3" type="ORF">D1781_08265</name>
</gene>
<dbReference type="Proteomes" id="UP000265742">
    <property type="component" value="Unassembled WGS sequence"/>
</dbReference>
<dbReference type="RefSeq" id="WP_119481871.1">
    <property type="nucleotide sequence ID" value="NZ_QXTG01000002.1"/>
</dbReference>